<dbReference type="Proteomes" id="UP000000391">
    <property type="component" value="Chromosome"/>
</dbReference>
<name>D7EBV7_METEZ</name>
<dbReference type="OrthoDB" id="141726at2157"/>
<dbReference type="EMBL" id="CP002069">
    <property type="protein sequence ID" value="ADI75079.1"/>
    <property type="molecule type" value="Genomic_DNA"/>
</dbReference>
<gene>
    <name evidence="1" type="ordered locus">Metev_2259</name>
</gene>
<accession>D7EBV7</accession>
<organism evidence="1 2">
    <name type="scientific">Methanohalobium evestigatum (strain ATCC BAA-1072 / DSM 3721 / NBRC 107634 / OCM 161 / Z-7303)</name>
    <dbReference type="NCBI Taxonomy" id="644295"/>
    <lineage>
        <taxon>Archaea</taxon>
        <taxon>Methanobacteriati</taxon>
        <taxon>Methanobacteriota</taxon>
        <taxon>Stenosarchaea group</taxon>
        <taxon>Methanomicrobia</taxon>
        <taxon>Methanosarcinales</taxon>
        <taxon>Methanosarcinaceae</taxon>
        <taxon>Methanohalobium</taxon>
    </lineage>
</organism>
<keyword evidence="2" id="KW-1185">Reference proteome</keyword>
<dbReference type="AlphaFoldDB" id="D7EBV7"/>
<reference evidence="1 2" key="1">
    <citation type="submission" date="2010-06" db="EMBL/GenBank/DDBJ databases">
        <title>Complete sequence chromosome of Methanohalobium evestigatum Z-7303.</title>
        <authorList>
            <consortium name="US DOE Joint Genome Institute"/>
            <person name="Lucas S."/>
            <person name="Copeland A."/>
            <person name="Lapidus A."/>
            <person name="Cheng J.-F."/>
            <person name="Bruce D."/>
            <person name="Goodwin L."/>
            <person name="Pitluck S."/>
            <person name="Saunders E."/>
            <person name="Detter J.C."/>
            <person name="Han C."/>
            <person name="Tapia R."/>
            <person name="Land M."/>
            <person name="Hauser L."/>
            <person name="Kyrpides N."/>
            <person name="Mikhailova N."/>
            <person name="Sieprawska-Lupa M."/>
            <person name="Whitman W.B."/>
            <person name="Anderson I."/>
            <person name="Woyke T."/>
        </authorList>
    </citation>
    <scope>NUCLEOTIDE SEQUENCE [LARGE SCALE GENOMIC DNA]</scope>
    <source>
        <strain evidence="2">ATCC BAA-1072 / DSM 3721 / NBRC 107634 / OCM 161 / Z-7303</strain>
    </source>
</reference>
<dbReference type="RefSeq" id="WP_013195644.1">
    <property type="nucleotide sequence ID" value="NC_014253.1"/>
</dbReference>
<evidence type="ECO:0000313" key="2">
    <source>
        <dbReference type="Proteomes" id="UP000000391"/>
    </source>
</evidence>
<dbReference type="KEGG" id="mev:Metev_2259"/>
<sequence>MGKMVWKFNVLRTNAKGGVEKDITFGNNSYYWIDHTGLHFHFGSLNEILTDETVDATIWFIANVIDFTCPLATKQSSTFADKLIQTIKTENIPYSNEDDSINIFISWKSLAMITEHRHIPELDNITVHINGYCYNITMQNRLIKINQF</sequence>
<evidence type="ECO:0000313" key="1">
    <source>
        <dbReference type="EMBL" id="ADI75079.1"/>
    </source>
</evidence>
<protein>
    <submittedName>
        <fullName evidence="1">Uncharacterized protein</fullName>
    </submittedName>
</protein>
<dbReference type="GeneID" id="9347923"/>
<proteinExistence type="predicted"/>
<dbReference type="HOGENOM" id="CLU_1754698_0_0_2"/>